<evidence type="ECO:0000313" key="2">
    <source>
        <dbReference type="EMBL" id="KYG66558.1"/>
    </source>
</evidence>
<dbReference type="AlphaFoldDB" id="A0A150WQ88"/>
<feature type="signal peptide" evidence="1">
    <location>
        <begin position="1"/>
        <end position="15"/>
    </location>
</feature>
<dbReference type="RefSeq" id="WP_061834122.1">
    <property type="nucleotide sequence ID" value="NZ_LUKE01000001.1"/>
</dbReference>
<name>A0A150WQ88_BDEBC</name>
<dbReference type="EMBL" id="LUKE01000001">
    <property type="protein sequence ID" value="KYG66558.1"/>
    <property type="molecule type" value="Genomic_DNA"/>
</dbReference>
<proteinExistence type="predicted"/>
<reference evidence="2 3" key="1">
    <citation type="submission" date="2016-03" db="EMBL/GenBank/DDBJ databases">
        <authorList>
            <person name="Ploux O."/>
        </authorList>
    </citation>
    <scope>NUCLEOTIDE SEQUENCE [LARGE SCALE GENOMIC DNA]</scope>
    <source>
        <strain evidence="2 3">R0</strain>
    </source>
</reference>
<gene>
    <name evidence="2" type="ORF">AZI86_05805</name>
</gene>
<keyword evidence="1" id="KW-0732">Signal</keyword>
<dbReference type="OrthoDB" id="5292563at2"/>
<protein>
    <recommendedName>
        <fullName evidence="4">Secreted protein</fullName>
    </recommendedName>
</protein>
<feature type="chain" id="PRO_5012136212" description="Secreted protein" evidence="1">
    <location>
        <begin position="16"/>
        <end position="189"/>
    </location>
</feature>
<keyword evidence="3" id="KW-1185">Reference proteome</keyword>
<organism evidence="2 3">
    <name type="scientific">Bdellovibrio bacteriovorus</name>
    <dbReference type="NCBI Taxonomy" id="959"/>
    <lineage>
        <taxon>Bacteria</taxon>
        <taxon>Pseudomonadati</taxon>
        <taxon>Bdellovibrionota</taxon>
        <taxon>Bdellovibrionia</taxon>
        <taxon>Bdellovibrionales</taxon>
        <taxon>Pseudobdellovibrionaceae</taxon>
        <taxon>Bdellovibrio</taxon>
    </lineage>
</organism>
<dbReference type="Proteomes" id="UP000075320">
    <property type="component" value="Unassembled WGS sequence"/>
</dbReference>
<sequence length="189" mass="21035">MLNLLFTFLVLPVFAQSNSAGFSQGNVLTAFPIQGQVQVTCSGFNGEANAIYNCRDVVLEPQAYDYFVGPRDEKLRWVDIIAVRQDGTTRVKTSAYDGASGRTTEALNLWISTIFQKGLLALGTNEIKYKLYTADNTRDSLISGSFKAVVNRAPTRQCQAGSYESTDINDCSSQYSICQRFFAERQFCR</sequence>
<evidence type="ECO:0000313" key="3">
    <source>
        <dbReference type="Proteomes" id="UP000075320"/>
    </source>
</evidence>
<evidence type="ECO:0008006" key="4">
    <source>
        <dbReference type="Google" id="ProtNLM"/>
    </source>
</evidence>
<comment type="caution">
    <text evidence="2">The sequence shown here is derived from an EMBL/GenBank/DDBJ whole genome shotgun (WGS) entry which is preliminary data.</text>
</comment>
<accession>A0A150WQ88</accession>
<evidence type="ECO:0000256" key="1">
    <source>
        <dbReference type="SAM" id="SignalP"/>
    </source>
</evidence>